<evidence type="ECO:0000256" key="5">
    <source>
        <dbReference type="ARBA" id="ARBA00023134"/>
    </source>
</evidence>
<dbReference type="InterPro" id="IPR013822">
    <property type="entry name" value="Signal_recog_particl_SRP54_hlx"/>
</dbReference>
<comment type="subcellular location">
    <subcellularLocation>
        <location evidence="9">Cell membrane</location>
        <topology evidence="9">Peripheral membrane protein</topology>
        <orientation evidence="9">Cytoplasmic side</orientation>
    </subcellularLocation>
    <subcellularLocation>
        <location evidence="9">Cytoplasm</location>
    </subcellularLocation>
</comment>
<evidence type="ECO:0000256" key="7">
    <source>
        <dbReference type="ARBA" id="ARBA00023170"/>
    </source>
</evidence>
<dbReference type="SUPFAM" id="SSF52540">
    <property type="entry name" value="P-loop containing nucleoside triphosphate hydrolases"/>
    <property type="match status" value="1"/>
</dbReference>
<comment type="caution">
    <text evidence="9">Lacks conserved residue(s) required for the propagation of feature annotation.</text>
</comment>
<dbReference type="SMART" id="SM00962">
    <property type="entry name" value="SRP54"/>
    <property type="match status" value="1"/>
</dbReference>
<dbReference type="Gene3D" id="1.20.120.140">
    <property type="entry name" value="Signal recognition particle SRP54, nucleotide-binding domain"/>
    <property type="match status" value="1"/>
</dbReference>
<evidence type="ECO:0000256" key="6">
    <source>
        <dbReference type="ARBA" id="ARBA00023136"/>
    </source>
</evidence>
<evidence type="ECO:0000256" key="1">
    <source>
        <dbReference type="ARBA" id="ARBA00022475"/>
    </source>
</evidence>
<keyword evidence="12" id="KW-1185">Reference proteome</keyword>
<dbReference type="PANTHER" id="PTHR43134">
    <property type="entry name" value="SIGNAL RECOGNITION PARTICLE RECEPTOR SUBUNIT ALPHA"/>
    <property type="match status" value="1"/>
</dbReference>
<dbReference type="InterPro" id="IPR027417">
    <property type="entry name" value="P-loop_NTPase"/>
</dbReference>
<sequence length="304" mass="32274">MKNDFVSRIKNLKTRLKRSRNLLSDGLTRIMRGGGDKARILEEIDELLVGSDIGVRTSAHIVEQVEASGISLNEENVRKAIRDEIVGILSPKEPPHVDTVTRPHVIMVVGVNGTGKTTTIAKLARRLTQDGKKVLLAASDTFRAAAIEQLEIWAGRVGADIVKHKSGADAASVAYDAVSAAVARDVDIVIIDTAGRLQTKKNLMDEVAKIGRVTAKLVEGSPHEVLLVLDATTGQNAVSQARAFSEACGVTGLVVAKLDGTAKGGIVVAIAREFGIPILYIGTGETAEDLEPFDAEVFANALLS</sequence>
<comment type="similarity">
    <text evidence="9">Belongs to the GTP-binding SRP family. FtsY subfamily.</text>
</comment>
<protein>
    <recommendedName>
        <fullName evidence="9">Signal recognition particle receptor FtsY</fullName>
        <shortName evidence="9">SRP receptor</shortName>
        <ecNumber evidence="9">3.6.5.4</ecNumber>
    </recommendedName>
</protein>
<evidence type="ECO:0000256" key="4">
    <source>
        <dbReference type="ARBA" id="ARBA00022801"/>
    </source>
</evidence>
<dbReference type="InterPro" id="IPR036225">
    <property type="entry name" value="SRP/SRP_N"/>
</dbReference>
<feature type="binding site" evidence="9">
    <location>
        <begin position="110"/>
        <end position="117"/>
    </location>
    <ligand>
        <name>GTP</name>
        <dbReference type="ChEBI" id="CHEBI:37565"/>
    </ligand>
</feature>
<keyword evidence="2 9" id="KW-0963">Cytoplasm</keyword>
<comment type="catalytic activity">
    <reaction evidence="8 9">
        <text>GTP + H2O = GDP + phosphate + H(+)</text>
        <dbReference type="Rhea" id="RHEA:19669"/>
        <dbReference type="ChEBI" id="CHEBI:15377"/>
        <dbReference type="ChEBI" id="CHEBI:15378"/>
        <dbReference type="ChEBI" id="CHEBI:37565"/>
        <dbReference type="ChEBI" id="CHEBI:43474"/>
        <dbReference type="ChEBI" id="CHEBI:58189"/>
        <dbReference type="EC" id="3.6.5.4"/>
    </reaction>
</comment>
<dbReference type="CDD" id="cd17874">
    <property type="entry name" value="FtsY"/>
    <property type="match status" value="1"/>
</dbReference>
<gene>
    <name evidence="9 11" type="primary">ftsY</name>
    <name evidence="11" type="ORF">ACFL2Z_03595</name>
</gene>
<dbReference type="Gene3D" id="3.40.50.300">
    <property type="entry name" value="P-loop containing nucleotide triphosphate hydrolases"/>
    <property type="match status" value="1"/>
</dbReference>
<keyword evidence="6 9" id="KW-0472">Membrane</keyword>
<keyword evidence="5 9" id="KW-0342">GTP-binding</keyword>
<dbReference type="SMART" id="SM00963">
    <property type="entry name" value="SRP54_N"/>
    <property type="match status" value="1"/>
</dbReference>
<evidence type="ECO:0000313" key="11">
    <source>
        <dbReference type="EMBL" id="MFC1799977.1"/>
    </source>
</evidence>
<accession>A0ABV6YPY7</accession>
<reference evidence="11 12" key="1">
    <citation type="submission" date="2024-09" db="EMBL/GenBank/DDBJ databases">
        <authorList>
            <person name="D'Angelo T."/>
        </authorList>
    </citation>
    <scope>NUCLEOTIDE SEQUENCE [LARGE SCALE GENOMIC DNA]</scope>
    <source>
        <strain evidence="11">SAG AM-311-F02</strain>
    </source>
</reference>
<feature type="domain" description="SRP54-type proteins GTP-binding" evidence="10">
    <location>
        <begin position="277"/>
        <end position="290"/>
    </location>
</feature>
<evidence type="ECO:0000256" key="8">
    <source>
        <dbReference type="ARBA" id="ARBA00048027"/>
    </source>
</evidence>
<organism evidence="11 12">
    <name type="scientific">Eiseniibacteriota bacterium</name>
    <dbReference type="NCBI Taxonomy" id="2212470"/>
    <lineage>
        <taxon>Bacteria</taxon>
        <taxon>Candidatus Eiseniibacteriota</taxon>
    </lineage>
</organism>
<keyword evidence="3 9" id="KW-0547">Nucleotide-binding</keyword>
<dbReference type="SUPFAM" id="SSF47364">
    <property type="entry name" value="Domain of the SRP/SRP receptor G-proteins"/>
    <property type="match status" value="1"/>
</dbReference>
<dbReference type="Pfam" id="PF00448">
    <property type="entry name" value="SRP54"/>
    <property type="match status" value="1"/>
</dbReference>
<keyword evidence="1 9" id="KW-1003">Cell membrane</keyword>
<dbReference type="InterPro" id="IPR042101">
    <property type="entry name" value="SRP54_N_sf"/>
</dbReference>
<dbReference type="Pfam" id="PF02881">
    <property type="entry name" value="SRP54_N"/>
    <property type="match status" value="1"/>
</dbReference>
<proteinExistence type="inferred from homology"/>
<evidence type="ECO:0000256" key="9">
    <source>
        <dbReference type="HAMAP-Rule" id="MF_00920"/>
    </source>
</evidence>
<evidence type="ECO:0000256" key="3">
    <source>
        <dbReference type="ARBA" id="ARBA00022741"/>
    </source>
</evidence>
<dbReference type="InterPro" id="IPR000897">
    <property type="entry name" value="SRP54_GTPase_dom"/>
</dbReference>
<evidence type="ECO:0000256" key="2">
    <source>
        <dbReference type="ARBA" id="ARBA00022490"/>
    </source>
</evidence>
<dbReference type="EC" id="3.6.5.4" evidence="9"/>
<dbReference type="PROSITE" id="PS00300">
    <property type="entry name" value="SRP54"/>
    <property type="match status" value="1"/>
</dbReference>
<feature type="binding site" evidence="9">
    <location>
        <begin position="192"/>
        <end position="196"/>
    </location>
    <ligand>
        <name>GTP</name>
        <dbReference type="ChEBI" id="CHEBI:37565"/>
    </ligand>
</feature>
<dbReference type="InterPro" id="IPR004390">
    <property type="entry name" value="SR_rcpt_FtsY"/>
</dbReference>
<keyword evidence="7 9" id="KW-0675">Receptor</keyword>
<comment type="caution">
    <text evidence="11">The sequence shown here is derived from an EMBL/GenBank/DDBJ whole genome shotgun (WGS) entry which is preliminary data.</text>
</comment>
<dbReference type="PANTHER" id="PTHR43134:SF1">
    <property type="entry name" value="SIGNAL RECOGNITION PARTICLE RECEPTOR SUBUNIT ALPHA"/>
    <property type="match status" value="1"/>
</dbReference>
<comment type="subunit">
    <text evidence="9">Part of the signal recognition particle protein translocation system, which is composed of SRP and FtsY.</text>
</comment>
<comment type="function">
    <text evidence="9">Involved in targeting and insertion of nascent membrane proteins into the cytoplasmic membrane. Acts as a receptor for the complex formed by the signal recognition particle (SRP) and the ribosome-nascent chain (RNC).</text>
</comment>
<keyword evidence="4 9" id="KW-0378">Hydrolase</keyword>
<name>A0ABV6YPY7_UNCEI</name>
<dbReference type="HAMAP" id="MF_00920">
    <property type="entry name" value="FtsY"/>
    <property type="match status" value="1"/>
</dbReference>
<evidence type="ECO:0000313" key="12">
    <source>
        <dbReference type="Proteomes" id="UP001594288"/>
    </source>
</evidence>
<dbReference type="NCBIfam" id="TIGR00064">
    <property type="entry name" value="ftsY"/>
    <property type="match status" value="1"/>
</dbReference>
<dbReference type="EMBL" id="JBHPEI010000050">
    <property type="protein sequence ID" value="MFC1799977.1"/>
    <property type="molecule type" value="Genomic_DNA"/>
</dbReference>
<evidence type="ECO:0000259" key="10">
    <source>
        <dbReference type="PROSITE" id="PS00300"/>
    </source>
</evidence>
<dbReference type="SMART" id="SM00382">
    <property type="entry name" value="AAA"/>
    <property type="match status" value="1"/>
</dbReference>
<dbReference type="InterPro" id="IPR003593">
    <property type="entry name" value="AAA+_ATPase"/>
</dbReference>
<dbReference type="Proteomes" id="UP001594288">
    <property type="component" value="Unassembled WGS sequence"/>
</dbReference>